<protein>
    <submittedName>
        <fullName evidence="1">Uncharacterized protein</fullName>
    </submittedName>
</protein>
<dbReference type="AlphaFoldDB" id="A0A8H9QY34"/>
<accession>A0A8H9QY34</accession>
<dbReference type="EMBL" id="DACTCB010000011">
    <property type="protein sequence ID" value="HAT4308335.1"/>
    <property type="molecule type" value="Genomic_DNA"/>
</dbReference>
<gene>
    <name evidence="1" type="ORF">I9080_002146</name>
</gene>
<reference evidence="1" key="1">
    <citation type="journal article" date="2018" name="Genome Biol.">
        <title>SKESA: strategic k-mer extension for scrupulous assemblies.</title>
        <authorList>
            <person name="Souvorov A."/>
            <person name="Agarwala R."/>
            <person name="Lipman D.J."/>
        </authorList>
    </citation>
    <scope>NUCLEOTIDE SEQUENCE</scope>
    <source>
        <strain evidence="1">C8</strain>
    </source>
</reference>
<dbReference type="RefSeq" id="WP_004456541.1">
    <property type="nucleotide sequence ID" value="NZ_CATNXJ010000012.1"/>
</dbReference>
<name>A0A8H9QY34_CLOPF</name>
<comment type="caution">
    <text evidence="1">The sequence shown here is derived from an EMBL/GenBank/DDBJ whole genome shotgun (WGS) entry which is preliminary data.</text>
</comment>
<organism evidence="1">
    <name type="scientific">Clostridium perfringens</name>
    <dbReference type="NCBI Taxonomy" id="1502"/>
    <lineage>
        <taxon>Bacteria</taxon>
        <taxon>Bacillati</taxon>
        <taxon>Bacillota</taxon>
        <taxon>Clostridia</taxon>
        <taxon>Eubacteriales</taxon>
        <taxon>Clostridiaceae</taxon>
        <taxon>Clostridium</taxon>
    </lineage>
</organism>
<proteinExistence type="predicted"/>
<reference evidence="1" key="2">
    <citation type="submission" date="2020-07" db="EMBL/GenBank/DDBJ databases">
        <authorList>
            <consortium name="NCBI Pathogen Detection Project"/>
        </authorList>
    </citation>
    <scope>NUCLEOTIDE SEQUENCE</scope>
    <source>
        <strain evidence="1">C8</strain>
    </source>
</reference>
<evidence type="ECO:0000313" key="1">
    <source>
        <dbReference type="EMBL" id="HAT4308335.1"/>
    </source>
</evidence>
<dbReference type="Proteomes" id="UP000859547">
    <property type="component" value="Unassembled WGS sequence"/>
</dbReference>
<sequence length="71" mass="7794">MKCKKCHDDLALLKVLTALSKNINNKEAICQIQLICPSCADDSYYGVGIFKLDSSGKIIKDSVSPIKDSFN</sequence>